<keyword evidence="1" id="KW-0479">Metal-binding</keyword>
<name>B0D044_LACBS</name>
<evidence type="ECO:0000313" key="4">
    <source>
        <dbReference type="EMBL" id="EDR11764.1"/>
    </source>
</evidence>
<gene>
    <name evidence="4" type="ORF">LACBIDRAFT_313486</name>
</gene>
<dbReference type="InParanoid" id="B0D044"/>
<dbReference type="Pfam" id="PF12013">
    <property type="entry name" value="OrsD"/>
    <property type="match status" value="1"/>
</dbReference>
<dbReference type="KEGG" id="lbc:LACBIDRAFT_313486"/>
<dbReference type="OrthoDB" id="2799352at2759"/>
<feature type="domain" description="C2H2-type" evidence="3">
    <location>
        <begin position="521"/>
        <end position="549"/>
    </location>
</feature>
<dbReference type="Proteomes" id="UP000001194">
    <property type="component" value="Unassembled WGS sequence"/>
</dbReference>
<dbReference type="GO" id="GO:0008270">
    <property type="term" value="F:zinc ion binding"/>
    <property type="evidence" value="ECO:0007669"/>
    <property type="project" value="UniProtKB-KW"/>
</dbReference>
<feature type="compositionally biased region" description="Low complexity" evidence="2">
    <location>
        <begin position="249"/>
        <end position="259"/>
    </location>
</feature>
<feature type="region of interest" description="Disordered" evidence="2">
    <location>
        <begin position="1238"/>
        <end position="1257"/>
    </location>
</feature>
<feature type="compositionally biased region" description="Low complexity" evidence="2">
    <location>
        <begin position="181"/>
        <end position="228"/>
    </location>
</feature>
<protein>
    <submittedName>
        <fullName evidence="4">Predicted protein</fullName>
    </submittedName>
</protein>
<feature type="compositionally biased region" description="Acidic residues" evidence="2">
    <location>
        <begin position="286"/>
        <end position="331"/>
    </location>
</feature>
<keyword evidence="5" id="KW-1185">Reference proteome</keyword>
<sequence>MAARCSACSWTPKSGVPGLRAYESHVKHNHCQTAIVRVNSKKAGAGTEIGRSVRPAIDQKISCIYNCPDYSEFSWRSVEGHLVRKHSMSKEDFTTQYELFPPTAGVSIIASSELSHPPSAAGVSVITSPEPSHPPPAAGVSVSTLPEPSPPPPEIRATRPRTARLSIPISSRSTPYERRTSGSPSPSRSASASPSKPLGSPSPSRSVSASPSRPSGSFSVLPSPSPLVHLAFSQPTSPQPQHEREDESMGSGSSRSSSRLWEGQMEVSDDDGEDEDHDPQGRMEIGDEDGEEEEDSDEDGEEQGDEDGEEEEDSDEEEDEEWEEQEVDTGGDEEHSPGLSSDSERHMDVDLTEGSIAHLDLTAGLAGGSMIEPTAVLAGDSMIEPGAVLDGGSMIEPGLITVSAGISMSEPALGALNLTAVSIESSIIERALEAASLIVVELKWLPDPCPKFIACKACQVGVNASVALKHAKDHKILLSSTQLGVLKEFLKTEKLAVQKDNLPLPPENSAPIKGLAVNQGFKCSHCSYCVASKRTIMTHFSKEHSGKAGTYADNSTSTSIQKYFSGTHSPSFPVESVRTGLASDDLYSVYLDQMLPVFRDSTLVNEALSPNEIPPLLKVTHWHQHLAEDLKDTVTIAKLMALTKVPTSKEGIPWLGVPLKEATVAYLHDTGKKAGEAEIGVRCLLHECPRTTQTGDAWQPLDNEKSIESYALLLHKWVHAILVTLEPNEPSGYMFPLTHGDRVRAAALKIALQSEDQDNVVLILHQFLKPLFYPLDRSGLDAAQVVAGKWGEVNECLQALTALQSDGTFKEAHNVTQMYAKLCYHIRAAILYEGYLNADKFGGDLYESVKNEALLNLQPGVASPYNNCRDYQRYASAIALNTNTAPTTRVSQDGMSITFGEHTLNIAQWRQGLAKLADEIDAELTILCRGQEKLLSIPDSIPDDWDNKVRGYGWTQNGKFLDDNNQLLHVMMDDKTLQLATMENKALKFNPVKLWEFLRQCDSVNEKLSLLAFMTPGQTPRVEEFLEAKYTNSTKPRTVFRDGQDIWIVTRRVKTTNQIRKEAFLPMKCPPRLTNFLERYLLVVRPIENQLIYQARPDEGIAVYHLYSEYLWTSQGARRKADKWCGVFKAFLGSYCKVDTGVHDYRQIAVEIGRVFLGSEAVVDEEREDVIAEQAGHMAGTARVKYAAEVGHLPAMSSDLLLRYGRVSELWWQVTGFMPNAPPMLPLRTRIALRKKTQSQSDLDHYPSDLIQRSAGGPSSDLNRQAIIHALTASLVHQIQQVEVELRADIISAVTKSLQPIITLAD</sequence>
<dbReference type="HOGENOM" id="CLU_261081_0_0_1"/>
<dbReference type="STRING" id="486041.B0D044"/>
<evidence type="ECO:0000256" key="2">
    <source>
        <dbReference type="SAM" id="MobiDB-lite"/>
    </source>
</evidence>
<evidence type="ECO:0000256" key="1">
    <source>
        <dbReference type="PROSITE-ProRule" id="PRU00042"/>
    </source>
</evidence>
<reference evidence="4 5" key="1">
    <citation type="journal article" date="2008" name="Nature">
        <title>The genome of Laccaria bicolor provides insights into mycorrhizal symbiosis.</title>
        <authorList>
            <person name="Martin F."/>
            <person name="Aerts A."/>
            <person name="Ahren D."/>
            <person name="Brun A."/>
            <person name="Danchin E.G.J."/>
            <person name="Duchaussoy F."/>
            <person name="Gibon J."/>
            <person name="Kohler A."/>
            <person name="Lindquist E."/>
            <person name="Pereda V."/>
            <person name="Salamov A."/>
            <person name="Shapiro H.J."/>
            <person name="Wuyts J."/>
            <person name="Blaudez D."/>
            <person name="Buee M."/>
            <person name="Brokstein P."/>
            <person name="Canbaeck B."/>
            <person name="Cohen D."/>
            <person name="Courty P.E."/>
            <person name="Coutinho P.M."/>
            <person name="Delaruelle C."/>
            <person name="Detter J.C."/>
            <person name="Deveau A."/>
            <person name="DiFazio S."/>
            <person name="Duplessis S."/>
            <person name="Fraissinet-Tachet L."/>
            <person name="Lucic E."/>
            <person name="Frey-Klett P."/>
            <person name="Fourrey C."/>
            <person name="Feussner I."/>
            <person name="Gay G."/>
            <person name="Grimwood J."/>
            <person name="Hoegger P.J."/>
            <person name="Jain P."/>
            <person name="Kilaru S."/>
            <person name="Labbe J."/>
            <person name="Lin Y.C."/>
            <person name="Legue V."/>
            <person name="Le Tacon F."/>
            <person name="Marmeisse R."/>
            <person name="Melayah D."/>
            <person name="Montanini B."/>
            <person name="Muratet M."/>
            <person name="Nehls U."/>
            <person name="Niculita-Hirzel H."/>
            <person name="Oudot-Le Secq M.P."/>
            <person name="Peter M."/>
            <person name="Quesneville H."/>
            <person name="Rajashekar B."/>
            <person name="Reich M."/>
            <person name="Rouhier N."/>
            <person name="Schmutz J."/>
            <person name="Yin T."/>
            <person name="Chalot M."/>
            <person name="Henrissat B."/>
            <person name="Kuees U."/>
            <person name="Lucas S."/>
            <person name="Van de Peer Y."/>
            <person name="Podila G.K."/>
            <person name="Polle A."/>
            <person name="Pukkila P.J."/>
            <person name="Richardson P.M."/>
            <person name="Rouze P."/>
            <person name="Sanders I.R."/>
            <person name="Stajich J.E."/>
            <person name="Tunlid A."/>
            <person name="Tuskan G."/>
            <person name="Grigoriev I.V."/>
        </authorList>
    </citation>
    <scope>NUCLEOTIDE SEQUENCE [LARGE SCALE GENOMIC DNA]</scope>
    <source>
        <strain evidence="5">S238N-H82 / ATCC MYA-4686</strain>
    </source>
</reference>
<feature type="compositionally biased region" description="Acidic residues" evidence="2">
    <location>
        <begin position="267"/>
        <end position="277"/>
    </location>
</feature>
<proteinExistence type="predicted"/>
<dbReference type="InterPro" id="IPR022698">
    <property type="entry name" value="OrsD"/>
</dbReference>
<dbReference type="GeneID" id="6073250"/>
<organism evidence="5">
    <name type="scientific">Laccaria bicolor (strain S238N-H82 / ATCC MYA-4686)</name>
    <name type="common">Bicoloured deceiver</name>
    <name type="synonym">Laccaria laccata var. bicolor</name>
    <dbReference type="NCBI Taxonomy" id="486041"/>
    <lineage>
        <taxon>Eukaryota</taxon>
        <taxon>Fungi</taxon>
        <taxon>Dikarya</taxon>
        <taxon>Basidiomycota</taxon>
        <taxon>Agaricomycotina</taxon>
        <taxon>Agaricomycetes</taxon>
        <taxon>Agaricomycetidae</taxon>
        <taxon>Agaricales</taxon>
        <taxon>Agaricineae</taxon>
        <taxon>Hydnangiaceae</taxon>
        <taxon>Laccaria</taxon>
    </lineage>
</organism>
<dbReference type="EMBL" id="DS547095">
    <property type="protein sequence ID" value="EDR11764.1"/>
    <property type="molecule type" value="Genomic_DNA"/>
</dbReference>
<feature type="region of interest" description="Disordered" evidence="2">
    <location>
        <begin position="117"/>
        <end position="345"/>
    </location>
</feature>
<evidence type="ECO:0000313" key="5">
    <source>
        <dbReference type="Proteomes" id="UP000001194"/>
    </source>
</evidence>
<dbReference type="PROSITE" id="PS00028">
    <property type="entry name" value="ZINC_FINGER_C2H2_1"/>
    <property type="match status" value="1"/>
</dbReference>
<dbReference type="PROSITE" id="PS50157">
    <property type="entry name" value="ZINC_FINGER_C2H2_2"/>
    <property type="match status" value="1"/>
</dbReference>
<accession>B0D044</accession>
<keyword evidence="1" id="KW-0862">Zinc</keyword>
<evidence type="ECO:0000259" key="3">
    <source>
        <dbReference type="PROSITE" id="PS50157"/>
    </source>
</evidence>
<feature type="compositionally biased region" description="Basic and acidic residues" evidence="2">
    <location>
        <begin position="332"/>
        <end position="345"/>
    </location>
</feature>
<dbReference type="InterPro" id="IPR013087">
    <property type="entry name" value="Znf_C2H2_type"/>
</dbReference>
<dbReference type="RefSeq" id="XP_001877661.1">
    <property type="nucleotide sequence ID" value="XM_001877626.1"/>
</dbReference>
<keyword evidence="1" id="KW-0863">Zinc-finger</keyword>